<evidence type="ECO:0008006" key="5">
    <source>
        <dbReference type="Google" id="ProtNLM"/>
    </source>
</evidence>
<keyword evidence="2" id="KW-0812">Transmembrane</keyword>
<sequence>MSAATESRRARARHADEPTSGVDPAVSGPAAGGEPVPFAQPRPVGPVGWIGVVLALIVLGVAVVLLHDGLVALGVLGGTSWILAAADAIGPITPTWQVALVGAVLALAGLRLLVIALARRRRPGIRLAAGGGQYLLGVDVARLASGAAARVDGVLDVRSRWGRRTVRVDATTDGGPGIDERIRAVVAERLAALADAPRVVVRTRRSRSEDDTAPGGAR</sequence>
<gene>
    <name evidence="3" type="ORF">KKR89_01170</name>
</gene>
<accession>A0ABX8GKB5</accession>
<protein>
    <recommendedName>
        <fullName evidence="5">DUF304 domain-containing protein</fullName>
    </recommendedName>
</protein>
<dbReference type="EMBL" id="CP076023">
    <property type="protein sequence ID" value="QWC16322.1"/>
    <property type="molecule type" value="Genomic_DNA"/>
</dbReference>
<organism evidence="3 4">
    <name type="scientific">Cellulomonas dongxiuzhuiae</name>
    <dbReference type="NCBI Taxonomy" id="2819979"/>
    <lineage>
        <taxon>Bacteria</taxon>
        <taxon>Bacillati</taxon>
        <taxon>Actinomycetota</taxon>
        <taxon>Actinomycetes</taxon>
        <taxon>Micrococcales</taxon>
        <taxon>Cellulomonadaceae</taxon>
        <taxon>Cellulomonas</taxon>
    </lineage>
</organism>
<evidence type="ECO:0000256" key="1">
    <source>
        <dbReference type="SAM" id="MobiDB-lite"/>
    </source>
</evidence>
<feature type="region of interest" description="Disordered" evidence="1">
    <location>
        <begin position="1"/>
        <end position="34"/>
    </location>
</feature>
<evidence type="ECO:0000313" key="3">
    <source>
        <dbReference type="EMBL" id="QWC16322.1"/>
    </source>
</evidence>
<dbReference type="Proteomes" id="UP000679335">
    <property type="component" value="Chromosome"/>
</dbReference>
<proteinExistence type="predicted"/>
<name>A0ABX8GKB5_9CELL</name>
<keyword evidence="2" id="KW-1133">Transmembrane helix</keyword>
<keyword evidence="2" id="KW-0472">Membrane</keyword>
<evidence type="ECO:0000256" key="2">
    <source>
        <dbReference type="SAM" id="Phobius"/>
    </source>
</evidence>
<keyword evidence="4" id="KW-1185">Reference proteome</keyword>
<reference evidence="3 4" key="1">
    <citation type="submission" date="2021-05" db="EMBL/GenBank/DDBJ databases">
        <title>Novel species in genus Cellulomonas.</title>
        <authorList>
            <person name="Zhang G."/>
        </authorList>
    </citation>
    <scope>NUCLEOTIDE SEQUENCE [LARGE SCALE GENOMIC DNA]</scope>
    <source>
        <strain evidence="4">zg-ZUI157</strain>
    </source>
</reference>
<evidence type="ECO:0000313" key="4">
    <source>
        <dbReference type="Proteomes" id="UP000679335"/>
    </source>
</evidence>
<feature type="transmembrane region" description="Helical" evidence="2">
    <location>
        <begin position="47"/>
        <end position="66"/>
    </location>
</feature>
<feature type="transmembrane region" description="Helical" evidence="2">
    <location>
        <begin position="98"/>
        <end position="118"/>
    </location>
</feature>
<dbReference type="RefSeq" id="WP_208196883.1">
    <property type="nucleotide sequence ID" value="NZ_CP076023.1"/>
</dbReference>
<feature type="compositionally biased region" description="Basic and acidic residues" evidence="1">
    <location>
        <begin position="1"/>
        <end position="17"/>
    </location>
</feature>
<feature type="transmembrane region" description="Helical" evidence="2">
    <location>
        <begin position="73"/>
        <end position="92"/>
    </location>
</feature>